<name>A0ABV7CQ15_9GAMM</name>
<evidence type="ECO:0008006" key="4">
    <source>
        <dbReference type="Google" id="ProtNLM"/>
    </source>
</evidence>
<reference evidence="3" key="1">
    <citation type="journal article" date="2019" name="Int. J. Syst. Evol. Microbiol.">
        <title>The Global Catalogue of Microorganisms (GCM) 10K type strain sequencing project: providing services to taxonomists for standard genome sequencing and annotation.</title>
        <authorList>
            <consortium name="The Broad Institute Genomics Platform"/>
            <consortium name="The Broad Institute Genome Sequencing Center for Infectious Disease"/>
            <person name="Wu L."/>
            <person name="Ma J."/>
        </authorList>
    </citation>
    <scope>NUCLEOTIDE SEQUENCE [LARGE SCALE GENOMIC DNA]</scope>
    <source>
        <strain evidence="3">KCTC 42730</strain>
    </source>
</reference>
<keyword evidence="1" id="KW-0472">Membrane</keyword>
<evidence type="ECO:0000313" key="2">
    <source>
        <dbReference type="EMBL" id="MFC3034769.1"/>
    </source>
</evidence>
<feature type="transmembrane region" description="Helical" evidence="1">
    <location>
        <begin position="74"/>
        <end position="97"/>
    </location>
</feature>
<comment type="caution">
    <text evidence="2">The sequence shown here is derived from an EMBL/GenBank/DDBJ whole genome shotgun (WGS) entry which is preliminary data.</text>
</comment>
<dbReference type="EMBL" id="JBHRSD010000047">
    <property type="protein sequence ID" value="MFC3034769.1"/>
    <property type="molecule type" value="Genomic_DNA"/>
</dbReference>
<keyword evidence="1" id="KW-0812">Transmembrane</keyword>
<keyword evidence="1" id="KW-1133">Transmembrane helix</keyword>
<evidence type="ECO:0000313" key="3">
    <source>
        <dbReference type="Proteomes" id="UP001595453"/>
    </source>
</evidence>
<dbReference type="RefSeq" id="WP_377128683.1">
    <property type="nucleotide sequence ID" value="NZ_JBHRSD010000047.1"/>
</dbReference>
<dbReference type="Proteomes" id="UP001595453">
    <property type="component" value="Unassembled WGS sequence"/>
</dbReference>
<organism evidence="2 3">
    <name type="scientific">Pseudoalteromonas fenneropenaei</name>
    <dbReference type="NCBI Taxonomy" id="1737459"/>
    <lineage>
        <taxon>Bacteria</taxon>
        <taxon>Pseudomonadati</taxon>
        <taxon>Pseudomonadota</taxon>
        <taxon>Gammaproteobacteria</taxon>
        <taxon>Alteromonadales</taxon>
        <taxon>Pseudoalteromonadaceae</taxon>
        <taxon>Pseudoalteromonas</taxon>
    </lineage>
</organism>
<sequence>MRIYRMIHKAPIRVVRISKRRQQLKLRRSLIALKFALRQERDETKVMLDIYRRYTVGQAKPRELKIANAQFFDLLKGLGLGVFAVLPFAPITIPIIVKLGQWLGVDVLPSSFNFNKPKNRIRSEATKKNVD</sequence>
<keyword evidence="3" id="KW-1185">Reference proteome</keyword>
<accession>A0ABV7CQ15</accession>
<protein>
    <recommendedName>
        <fullName evidence="4">Letm1 RBD domain-containing protein</fullName>
    </recommendedName>
</protein>
<gene>
    <name evidence="2" type="ORF">ACFOEE_19875</name>
</gene>
<proteinExistence type="predicted"/>
<evidence type="ECO:0000256" key="1">
    <source>
        <dbReference type="SAM" id="Phobius"/>
    </source>
</evidence>